<dbReference type="EMBL" id="MHCI01000004">
    <property type="protein sequence ID" value="OGY17275.1"/>
    <property type="molecule type" value="Genomic_DNA"/>
</dbReference>
<dbReference type="AlphaFoldDB" id="A0A1G1VPF8"/>
<keyword evidence="3 6" id="KW-0812">Transmembrane</keyword>
<dbReference type="SUPFAM" id="SSF54523">
    <property type="entry name" value="Pili subunits"/>
    <property type="match status" value="1"/>
</dbReference>
<protein>
    <recommendedName>
        <fullName evidence="7">Type II secretion system protein GspG C-terminal domain-containing protein</fullName>
    </recommendedName>
</protein>
<gene>
    <name evidence="8" type="ORF">A2785_02570</name>
</gene>
<evidence type="ECO:0000256" key="1">
    <source>
        <dbReference type="ARBA" id="ARBA00004167"/>
    </source>
</evidence>
<keyword evidence="4 6" id="KW-1133">Transmembrane helix</keyword>
<comment type="caution">
    <text evidence="8">The sequence shown here is derived from an EMBL/GenBank/DDBJ whole genome shotgun (WGS) entry which is preliminary data.</text>
</comment>
<dbReference type="InterPro" id="IPR000983">
    <property type="entry name" value="Bac_GSPG_pilin"/>
</dbReference>
<dbReference type="GO" id="GO:0015627">
    <property type="term" value="C:type II protein secretion system complex"/>
    <property type="evidence" value="ECO:0007669"/>
    <property type="project" value="InterPro"/>
</dbReference>
<dbReference type="Gene3D" id="3.30.700.10">
    <property type="entry name" value="Glycoprotein, Type 4 Pilin"/>
    <property type="match status" value="1"/>
</dbReference>
<evidence type="ECO:0000256" key="2">
    <source>
        <dbReference type="ARBA" id="ARBA00022481"/>
    </source>
</evidence>
<dbReference type="Pfam" id="PF07963">
    <property type="entry name" value="N_methyl"/>
    <property type="match status" value="1"/>
</dbReference>
<proteinExistence type="predicted"/>
<dbReference type="PROSITE" id="PS00409">
    <property type="entry name" value="PROKAR_NTER_METHYL"/>
    <property type="match status" value="1"/>
</dbReference>
<feature type="transmembrane region" description="Helical" evidence="6">
    <location>
        <begin position="12"/>
        <end position="32"/>
    </location>
</feature>
<dbReference type="NCBIfam" id="TIGR02532">
    <property type="entry name" value="IV_pilin_GFxxxE"/>
    <property type="match status" value="1"/>
</dbReference>
<evidence type="ECO:0000313" key="8">
    <source>
        <dbReference type="EMBL" id="OGY17275.1"/>
    </source>
</evidence>
<evidence type="ECO:0000256" key="3">
    <source>
        <dbReference type="ARBA" id="ARBA00022692"/>
    </source>
</evidence>
<keyword evidence="5 6" id="KW-0472">Membrane</keyword>
<name>A0A1G1VPF8_9BACT</name>
<evidence type="ECO:0000256" key="4">
    <source>
        <dbReference type="ARBA" id="ARBA00022989"/>
    </source>
</evidence>
<dbReference type="InterPro" id="IPR012902">
    <property type="entry name" value="N_methyl_site"/>
</dbReference>
<evidence type="ECO:0000259" key="7">
    <source>
        <dbReference type="Pfam" id="PF08334"/>
    </source>
</evidence>
<accession>A0A1G1VPF8</accession>
<evidence type="ECO:0000256" key="6">
    <source>
        <dbReference type="SAM" id="Phobius"/>
    </source>
</evidence>
<feature type="domain" description="Type II secretion system protein GspG C-terminal" evidence="7">
    <location>
        <begin position="37"/>
        <end position="105"/>
    </location>
</feature>
<dbReference type="PRINTS" id="PR00813">
    <property type="entry name" value="BCTERIALGSPG"/>
</dbReference>
<dbReference type="GO" id="GO:0016020">
    <property type="term" value="C:membrane"/>
    <property type="evidence" value="ECO:0007669"/>
    <property type="project" value="UniProtKB-SubCell"/>
</dbReference>
<organism evidence="8 9">
    <name type="scientific">Candidatus Chisholmbacteria bacterium RIFCSPHIGHO2_01_FULL_49_18</name>
    <dbReference type="NCBI Taxonomy" id="1797590"/>
    <lineage>
        <taxon>Bacteria</taxon>
        <taxon>Candidatus Chisholmiibacteriota</taxon>
    </lineage>
</organism>
<dbReference type="PANTHER" id="PTHR30093:SF44">
    <property type="entry name" value="TYPE II SECRETION SYSTEM CORE PROTEIN G"/>
    <property type="match status" value="1"/>
</dbReference>
<dbReference type="InterPro" id="IPR045584">
    <property type="entry name" value="Pilin-like"/>
</dbReference>
<dbReference type="Pfam" id="PF08334">
    <property type="entry name" value="T2SSG"/>
    <property type="match status" value="1"/>
</dbReference>
<reference evidence="8 9" key="1">
    <citation type="journal article" date="2016" name="Nat. Commun.">
        <title>Thousands of microbial genomes shed light on interconnected biogeochemical processes in an aquifer system.</title>
        <authorList>
            <person name="Anantharaman K."/>
            <person name="Brown C.T."/>
            <person name="Hug L.A."/>
            <person name="Sharon I."/>
            <person name="Castelle C.J."/>
            <person name="Probst A.J."/>
            <person name="Thomas B.C."/>
            <person name="Singh A."/>
            <person name="Wilkins M.J."/>
            <person name="Karaoz U."/>
            <person name="Brodie E.L."/>
            <person name="Williams K.H."/>
            <person name="Hubbard S.S."/>
            <person name="Banfield J.F."/>
        </authorList>
    </citation>
    <scope>NUCLEOTIDE SEQUENCE [LARGE SCALE GENOMIC DNA]</scope>
</reference>
<evidence type="ECO:0000256" key="5">
    <source>
        <dbReference type="ARBA" id="ARBA00023136"/>
    </source>
</evidence>
<comment type="subcellular location">
    <subcellularLocation>
        <location evidence="1">Membrane</location>
        <topology evidence="1">Single-pass membrane protein</topology>
    </subcellularLocation>
</comment>
<sequence length="134" mass="14786">MRSFKQRGFTLIEILVAVAIFIMITAVAMVSYQTANRRARDGRRQADLEQVRSALEIYRADNAVYPSTNWAALVAALQPTYLSTIPVDPRSYSYYYSSDGTTYSLCAYLESGGSVDCGANCSAPGNCNYRVINP</sequence>
<keyword evidence="2" id="KW-0488">Methylation</keyword>
<dbReference type="InterPro" id="IPR013545">
    <property type="entry name" value="T2SS_protein-GspG_C"/>
</dbReference>
<evidence type="ECO:0000313" key="9">
    <source>
        <dbReference type="Proteomes" id="UP000179069"/>
    </source>
</evidence>
<dbReference type="GO" id="GO:0015628">
    <property type="term" value="P:protein secretion by the type II secretion system"/>
    <property type="evidence" value="ECO:0007669"/>
    <property type="project" value="InterPro"/>
</dbReference>
<dbReference type="PANTHER" id="PTHR30093">
    <property type="entry name" value="GENERAL SECRETION PATHWAY PROTEIN G"/>
    <property type="match status" value="1"/>
</dbReference>
<dbReference type="Proteomes" id="UP000179069">
    <property type="component" value="Unassembled WGS sequence"/>
</dbReference>